<proteinExistence type="predicted"/>
<dbReference type="EMBL" id="JAWDGP010006072">
    <property type="protein sequence ID" value="KAK3747829.1"/>
    <property type="molecule type" value="Genomic_DNA"/>
</dbReference>
<organism evidence="1 2">
    <name type="scientific">Elysia crispata</name>
    <name type="common">lettuce slug</name>
    <dbReference type="NCBI Taxonomy" id="231223"/>
    <lineage>
        <taxon>Eukaryota</taxon>
        <taxon>Metazoa</taxon>
        <taxon>Spiralia</taxon>
        <taxon>Lophotrochozoa</taxon>
        <taxon>Mollusca</taxon>
        <taxon>Gastropoda</taxon>
        <taxon>Heterobranchia</taxon>
        <taxon>Euthyneura</taxon>
        <taxon>Panpulmonata</taxon>
        <taxon>Sacoglossa</taxon>
        <taxon>Placobranchoidea</taxon>
        <taxon>Plakobranchidae</taxon>
        <taxon>Elysia</taxon>
    </lineage>
</organism>
<keyword evidence="2" id="KW-1185">Reference proteome</keyword>
<comment type="caution">
    <text evidence="1">The sequence shown here is derived from an EMBL/GenBank/DDBJ whole genome shotgun (WGS) entry which is preliminary data.</text>
</comment>
<evidence type="ECO:0000313" key="1">
    <source>
        <dbReference type="EMBL" id="KAK3747829.1"/>
    </source>
</evidence>
<sequence>MVAPDQLILIPGFEMPTSSVGGFCEAPTLRSFGDRQTLKTLGDSPPRPGGPFFVSQVELTGVLRSQRFSLPPE</sequence>
<dbReference type="AlphaFoldDB" id="A0AAE0YK65"/>
<name>A0AAE0YK65_9GAST</name>
<evidence type="ECO:0000313" key="2">
    <source>
        <dbReference type="Proteomes" id="UP001283361"/>
    </source>
</evidence>
<protein>
    <submittedName>
        <fullName evidence="1">Uncharacterized protein</fullName>
    </submittedName>
</protein>
<gene>
    <name evidence="1" type="ORF">RRG08_057373</name>
</gene>
<accession>A0AAE0YK65</accession>
<reference evidence="1" key="1">
    <citation type="journal article" date="2023" name="G3 (Bethesda)">
        <title>A reference genome for the long-term kleptoplast-retaining sea slug Elysia crispata morphotype clarki.</title>
        <authorList>
            <person name="Eastman K.E."/>
            <person name="Pendleton A.L."/>
            <person name="Shaikh M.A."/>
            <person name="Suttiyut T."/>
            <person name="Ogas R."/>
            <person name="Tomko P."/>
            <person name="Gavelis G."/>
            <person name="Widhalm J.R."/>
            <person name="Wisecaver J.H."/>
        </authorList>
    </citation>
    <scope>NUCLEOTIDE SEQUENCE</scope>
    <source>
        <strain evidence="1">ECLA1</strain>
    </source>
</reference>
<dbReference type="Proteomes" id="UP001283361">
    <property type="component" value="Unassembled WGS sequence"/>
</dbReference>